<dbReference type="RefSeq" id="WP_141364164.1">
    <property type="nucleotide sequence ID" value="NZ_BAAAJL010000011.1"/>
</dbReference>
<dbReference type="Pfam" id="PF12802">
    <property type="entry name" value="MarR_2"/>
    <property type="match status" value="1"/>
</dbReference>
<dbReference type="OrthoDB" id="8635520at2"/>
<dbReference type="EMBL" id="BJNY01000009">
    <property type="protein sequence ID" value="GED06272.1"/>
    <property type="molecule type" value="Genomic_DNA"/>
</dbReference>
<dbReference type="Proteomes" id="UP000316612">
    <property type="component" value="Unassembled WGS sequence"/>
</dbReference>
<dbReference type="InterPro" id="IPR000835">
    <property type="entry name" value="HTH_MarR-typ"/>
</dbReference>
<gene>
    <name evidence="2" type="ORF">AUR04nite_18040</name>
</gene>
<dbReference type="InterPro" id="IPR039422">
    <property type="entry name" value="MarR/SlyA-like"/>
</dbReference>
<dbReference type="GO" id="GO:0006950">
    <property type="term" value="P:response to stress"/>
    <property type="evidence" value="ECO:0007669"/>
    <property type="project" value="TreeGrafter"/>
</dbReference>
<evidence type="ECO:0000313" key="2">
    <source>
        <dbReference type="EMBL" id="GED06272.1"/>
    </source>
</evidence>
<comment type="caution">
    <text evidence="2">The sequence shown here is derived from an EMBL/GenBank/DDBJ whole genome shotgun (WGS) entry which is preliminary data.</text>
</comment>
<evidence type="ECO:0000259" key="1">
    <source>
        <dbReference type="PROSITE" id="PS50995"/>
    </source>
</evidence>
<proteinExistence type="predicted"/>
<dbReference type="SUPFAM" id="SSF46785">
    <property type="entry name" value="Winged helix' DNA-binding domain"/>
    <property type="match status" value="1"/>
</dbReference>
<accession>A0A4Y4DLS2</accession>
<dbReference type="PRINTS" id="PR00598">
    <property type="entry name" value="HTHMARR"/>
</dbReference>
<dbReference type="PANTHER" id="PTHR33164">
    <property type="entry name" value="TRANSCRIPTIONAL REGULATOR, MARR FAMILY"/>
    <property type="match status" value="1"/>
</dbReference>
<dbReference type="GO" id="GO:0003700">
    <property type="term" value="F:DNA-binding transcription factor activity"/>
    <property type="evidence" value="ECO:0007669"/>
    <property type="project" value="InterPro"/>
</dbReference>
<dbReference type="AlphaFoldDB" id="A0A4Y4DLS2"/>
<organism evidence="2 3">
    <name type="scientific">Glutamicibacter uratoxydans</name>
    <name type="common">Arthrobacter uratoxydans</name>
    <dbReference type="NCBI Taxonomy" id="43667"/>
    <lineage>
        <taxon>Bacteria</taxon>
        <taxon>Bacillati</taxon>
        <taxon>Actinomycetota</taxon>
        <taxon>Actinomycetes</taxon>
        <taxon>Micrococcales</taxon>
        <taxon>Micrococcaceae</taxon>
        <taxon>Glutamicibacter</taxon>
    </lineage>
</organism>
<dbReference type="Gene3D" id="1.10.10.10">
    <property type="entry name" value="Winged helix-like DNA-binding domain superfamily/Winged helix DNA-binding domain"/>
    <property type="match status" value="1"/>
</dbReference>
<dbReference type="PANTHER" id="PTHR33164:SF43">
    <property type="entry name" value="HTH-TYPE TRANSCRIPTIONAL REPRESSOR YETL"/>
    <property type="match status" value="1"/>
</dbReference>
<name>A0A4Y4DLS2_GLUUR</name>
<keyword evidence="3" id="KW-1185">Reference proteome</keyword>
<protein>
    <submittedName>
        <fullName evidence="2">Ranscriptional regulator</fullName>
    </submittedName>
</protein>
<dbReference type="SMART" id="SM00347">
    <property type="entry name" value="HTH_MARR"/>
    <property type="match status" value="1"/>
</dbReference>
<dbReference type="PROSITE" id="PS50995">
    <property type="entry name" value="HTH_MARR_2"/>
    <property type="match status" value="1"/>
</dbReference>
<evidence type="ECO:0000313" key="3">
    <source>
        <dbReference type="Proteomes" id="UP000316612"/>
    </source>
</evidence>
<dbReference type="InterPro" id="IPR036390">
    <property type="entry name" value="WH_DNA-bd_sf"/>
</dbReference>
<sequence length="154" mass="16751">MDPKNSASDSVQRLAQGELAGEIDFLTARIRSQGSSRANSLLAPLDLKVRSYSVLSLACSDLAPTQREVAEFLSLDPSQIVPLVDQLESRGLVERVTAPHDRRTKVIAGTKEGKKLYLQARKATAEGEEASLEALSSEERTTLRELLTRIAFGA</sequence>
<dbReference type="InterPro" id="IPR036388">
    <property type="entry name" value="WH-like_DNA-bd_sf"/>
</dbReference>
<feature type="domain" description="HTH marR-type" evidence="1">
    <location>
        <begin position="16"/>
        <end position="152"/>
    </location>
</feature>
<reference evidence="2 3" key="1">
    <citation type="submission" date="2019-06" db="EMBL/GenBank/DDBJ databases">
        <title>Whole genome shotgun sequence of Glutamicibacter uratoxydans NBRC 15515.</title>
        <authorList>
            <person name="Hosoyama A."/>
            <person name="Uohara A."/>
            <person name="Ohji S."/>
            <person name="Ichikawa N."/>
        </authorList>
    </citation>
    <scope>NUCLEOTIDE SEQUENCE [LARGE SCALE GENOMIC DNA]</scope>
    <source>
        <strain evidence="2 3">NBRC 15515</strain>
    </source>
</reference>